<name>A0A2N7S1Z7_9MICC</name>
<accession>A0A2N7S1Z7</accession>
<dbReference type="Pfam" id="PF14019">
    <property type="entry name" value="DUF4235"/>
    <property type="match status" value="1"/>
</dbReference>
<feature type="transmembrane region" description="Helical" evidence="1">
    <location>
        <begin position="49"/>
        <end position="70"/>
    </location>
</feature>
<evidence type="ECO:0000256" key="1">
    <source>
        <dbReference type="SAM" id="Phobius"/>
    </source>
</evidence>
<dbReference type="RefSeq" id="WP_041648968.1">
    <property type="nucleotide sequence ID" value="NZ_JABUYH010000002.1"/>
</dbReference>
<dbReference type="EMBL" id="PNQX01000001">
    <property type="protein sequence ID" value="PMQ20159.1"/>
    <property type="molecule type" value="Genomic_DNA"/>
</dbReference>
<protein>
    <submittedName>
        <fullName evidence="2">DUF4235 domain-containing protein</fullName>
    </submittedName>
</protein>
<keyword evidence="1" id="KW-1133">Transmembrane helix</keyword>
<evidence type="ECO:0000313" key="2">
    <source>
        <dbReference type="EMBL" id="PMQ20159.1"/>
    </source>
</evidence>
<dbReference type="Proteomes" id="UP000235739">
    <property type="component" value="Unassembled WGS sequence"/>
</dbReference>
<dbReference type="AlphaFoldDB" id="A0A2N7S1Z7"/>
<sequence length="83" mass="8622">MDKVQKLVTTGITVGAGILGGKLVDFLWLKATGSKAPRKGTDEAAEASFRKALGFAVVSALVAAIMQTVADRSANKVVAKFTK</sequence>
<organism evidence="2 3">
    <name type="scientific">Glutamicibacter arilaitensis</name>
    <dbReference type="NCBI Taxonomy" id="256701"/>
    <lineage>
        <taxon>Bacteria</taxon>
        <taxon>Bacillati</taxon>
        <taxon>Actinomycetota</taxon>
        <taxon>Actinomycetes</taxon>
        <taxon>Micrococcales</taxon>
        <taxon>Micrococcaceae</taxon>
        <taxon>Glutamicibacter</taxon>
    </lineage>
</organism>
<keyword evidence="1" id="KW-0472">Membrane</keyword>
<dbReference type="GeneID" id="303186128"/>
<keyword evidence="1" id="KW-0812">Transmembrane</keyword>
<evidence type="ECO:0000313" key="3">
    <source>
        <dbReference type="Proteomes" id="UP000235739"/>
    </source>
</evidence>
<comment type="caution">
    <text evidence="2">The sequence shown here is derived from an EMBL/GenBank/DDBJ whole genome shotgun (WGS) entry which is preliminary data.</text>
</comment>
<feature type="transmembrane region" description="Helical" evidence="1">
    <location>
        <begin position="7"/>
        <end position="29"/>
    </location>
</feature>
<dbReference type="InterPro" id="IPR025329">
    <property type="entry name" value="DUF4235"/>
</dbReference>
<gene>
    <name evidence="2" type="ORF">CIK84_00565</name>
</gene>
<proteinExistence type="predicted"/>
<reference evidence="2 3" key="1">
    <citation type="journal article" date="2017" name="Elife">
        <title>Extensive horizontal gene transfer in cheese-associated bacteria.</title>
        <authorList>
            <person name="Bonham K.S."/>
            <person name="Wolfe B.E."/>
            <person name="Dutton R.J."/>
        </authorList>
    </citation>
    <scope>NUCLEOTIDE SEQUENCE [LARGE SCALE GENOMIC DNA]</scope>
    <source>
        <strain evidence="2 3">JB182</strain>
    </source>
</reference>